<accession>A0A2N5CQN4</accession>
<dbReference type="InterPro" id="IPR005565">
    <property type="entry name" value="Hemolysn_activator_HlyB_C"/>
</dbReference>
<dbReference type="InterPro" id="IPR013686">
    <property type="entry name" value="Polypept-transport_assoc_ShlB"/>
</dbReference>
<keyword evidence="1" id="KW-1134">Transmembrane beta strand</keyword>
<evidence type="ECO:0000256" key="1">
    <source>
        <dbReference type="ARBA" id="ARBA00022452"/>
    </source>
</evidence>
<dbReference type="InterPro" id="IPR006311">
    <property type="entry name" value="TAT_signal"/>
</dbReference>
<keyword evidence="3" id="KW-0998">Cell outer membrane</keyword>
<evidence type="ECO:0000256" key="3">
    <source>
        <dbReference type="ARBA" id="ARBA00023237"/>
    </source>
</evidence>
<keyword evidence="2" id="KW-0812">Transmembrane</keyword>
<evidence type="ECO:0000313" key="8">
    <source>
        <dbReference type="EMBL" id="PLR10272.1"/>
    </source>
</evidence>
<protein>
    <submittedName>
        <fullName evidence="8">ShlB/FhaC/HecB family hemolysin secretion/activation protein</fullName>
    </submittedName>
</protein>
<reference evidence="8 9" key="1">
    <citation type="submission" date="2017-12" db="EMBL/GenBank/DDBJ databases">
        <title>The genome sequence of Caulobacter flavus CGMCC1 15093.</title>
        <authorList>
            <person name="Gao J."/>
            <person name="Mao X."/>
            <person name="Sun J."/>
        </authorList>
    </citation>
    <scope>NUCLEOTIDE SEQUENCE [LARGE SCALE GENOMIC DNA]</scope>
    <source>
        <strain evidence="8 9">CGMCC1 15093</strain>
    </source>
</reference>
<evidence type="ECO:0000313" key="10">
    <source>
        <dbReference type="Proteomes" id="UP000281192"/>
    </source>
</evidence>
<dbReference type="AlphaFoldDB" id="A0A2N5CQN4"/>
<proteinExistence type="predicted"/>
<organism evidence="8 9">
    <name type="scientific">Caulobacter flavus</name>
    <dbReference type="NCBI Taxonomy" id="1679497"/>
    <lineage>
        <taxon>Bacteria</taxon>
        <taxon>Pseudomonadati</taxon>
        <taxon>Pseudomonadota</taxon>
        <taxon>Alphaproteobacteria</taxon>
        <taxon>Caulobacterales</taxon>
        <taxon>Caulobacteraceae</taxon>
        <taxon>Caulobacter</taxon>
    </lineage>
</organism>
<keyword evidence="1" id="KW-0472">Membrane</keyword>
<dbReference type="KEGG" id="cfh:C1707_22120"/>
<dbReference type="PANTHER" id="PTHR34597:SF6">
    <property type="entry name" value="BLR6126 PROTEIN"/>
    <property type="match status" value="1"/>
</dbReference>
<keyword evidence="4" id="KW-0732">Signal</keyword>
<dbReference type="PROSITE" id="PS51318">
    <property type="entry name" value="TAT"/>
    <property type="match status" value="1"/>
</dbReference>
<feature type="domain" description="Polypeptide-transport-associated ShlB-type" evidence="6">
    <location>
        <begin position="78"/>
        <end position="153"/>
    </location>
</feature>
<keyword evidence="10" id="KW-1185">Reference proteome</keyword>
<dbReference type="GO" id="GO:0098046">
    <property type="term" value="C:type V protein secretion system complex"/>
    <property type="evidence" value="ECO:0007669"/>
    <property type="project" value="TreeGrafter"/>
</dbReference>
<evidence type="ECO:0000259" key="6">
    <source>
        <dbReference type="Pfam" id="PF08479"/>
    </source>
</evidence>
<dbReference type="EMBL" id="CP026100">
    <property type="protein sequence ID" value="AYV48740.1"/>
    <property type="molecule type" value="Genomic_DNA"/>
</dbReference>
<dbReference type="PANTHER" id="PTHR34597">
    <property type="entry name" value="SLR1661 PROTEIN"/>
    <property type="match status" value="1"/>
</dbReference>
<evidence type="ECO:0000313" key="7">
    <source>
        <dbReference type="EMBL" id="AYV48740.1"/>
    </source>
</evidence>
<dbReference type="RefSeq" id="WP_101714236.1">
    <property type="nucleotide sequence ID" value="NZ_CP026100.1"/>
</dbReference>
<sequence>MKTLFRMRRAMLGASAAICACAALAAAAPASAQVTLPSRQQLDPANAAPIAAAPRGDLFKGVEAGPCAFRDSPLKVTLKAVDFQGGTSGALAVSDEALASTYAEFLGREAPLSVVCDIRDRAASLYLRRGVLANVVIPQQRIADGRLTLTVVEARIGSVNYSGDAGPAQKQVMRFLDQLRGMAPFDLDAAQRYLLLASDVPGVRIQSALKPSPAGDGAFDLQIAISRDAVDGSAVAQNYGSKTVGRDLTLARLDLNGFTPLGERTSILGYGTLSSDEQRVIQVAERFYIGADGLTADLSGAWGWTKPGDVLAPLDLEGDSFAGSVRLTYPLVRHRRQNLNIGVGLDWIDQKVEFGGGLATLTEDHLRVFFLRLDGHYAPAGLAAHSVALTGVFEVRQGSNGLGASRYGDLAASRLLGKPKATVMRTEGELGGRLAGPVIGKLNVVWQHTDDPLLSYEEYGVGNLTIGRGYDPSVASGDRALAASLEFSTVPLPFNGGRAAWRPYAFYDLAELTNLGVGAGKLDLTSAGVGVRAQLSSRVALNLAWAKPFDSPFGVGDAPSSRVLVSLSAALF</sequence>
<feature type="domain" description="Haemolysin activator HlyB C-terminal" evidence="5">
    <location>
        <begin position="231"/>
        <end position="532"/>
    </location>
</feature>
<dbReference type="GO" id="GO:0046819">
    <property type="term" value="P:protein secretion by the type V secretion system"/>
    <property type="evidence" value="ECO:0007669"/>
    <property type="project" value="TreeGrafter"/>
</dbReference>
<dbReference type="Gene3D" id="3.10.20.310">
    <property type="entry name" value="membrane protein fhac"/>
    <property type="match status" value="1"/>
</dbReference>
<dbReference type="Pfam" id="PF03865">
    <property type="entry name" value="ShlB"/>
    <property type="match status" value="1"/>
</dbReference>
<evidence type="ECO:0000313" key="9">
    <source>
        <dbReference type="Proteomes" id="UP000234483"/>
    </source>
</evidence>
<feature type="signal peptide" evidence="4">
    <location>
        <begin position="1"/>
        <end position="32"/>
    </location>
</feature>
<evidence type="ECO:0000256" key="2">
    <source>
        <dbReference type="ARBA" id="ARBA00022692"/>
    </source>
</evidence>
<dbReference type="InterPro" id="IPR051544">
    <property type="entry name" value="TPS_OM_transporter"/>
</dbReference>
<dbReference type="Proteomes" id="UP000281192">
    <property type="component" value="Chromosome"/>
</dbReference>
<dbReference type="Proteomes" id="UP000234483">
    <property type="component" value="Unassembled WGS sequence"/>
</dbReference>
<dbReference type="EMBL" id="PJRQ01000038">
    <property type="protein sequence ID" value="PLR10272.1"/>
    <property type="molecule type" value="Genomic_DNA"/>
</dbReference>
<name>A0A2N5CQN4_9CAUL</name>
<reference evidence="7 10" key="2">
    <citation type="submission" date="2018-01" db="EMBL/GenBank/DDBJ databases">
        <title>Complete genome sequence of Caulobacter flavus RHGG3.</title>
        <authorList>
            <person name="Yang E."/>
        </authorList>
    </citation>
    <scope>NUCLEOTIDE SEQUENCE [LARGE SCALE GENOMIC DNA]</scope>
    <source>
        <strain evidence="7 10">RHGG3</strain>
    </source>
</reference>
<dbReference type="OrthoDB" id="7486497at2"/>
<dbReference type="PROSITE" id="PS51257">
    <property type="entry name" value="PROKAR_LIPOPROTEIN"/>
    <property type="match status" value="1"/>
</dbReference>
<dbReference type="Gene3D" id="2.40.160.50">
    <property type="entry name" value="membrane protein fhac: a member of the omp85/tpsb transporter family"/>
    <property type="match status" value="1"/>
</dbReference>
<dbReference type="Pfam" id="PF08479">
    <property type="entry name" value="POTRA_2"/>
    <property type="match status" value="1"/>
</dbReference>
<dbReference type="GO" id="GO:0008320">
    <property type="term" value="F:protein transmembrane transporter activity"/>
    <property type="evidence" value="ECO:0007669"/>
    <property type="project" value="TreeGrafter"/>
</dbReference>
<gene>
    <name evidence="7" type="ORF">C1707_22120</name>
    <name evidence="8" type="ORF">CFHF_17285</name>
</gene>
<evidence type="ECO:0000256" key="4">
    <source>
        <dbReference type="SAM" id="SignalP"/>
    </source>
</evidence>
<feature type="chain" id="PRO_5044577788" evidence="4">
    <location>
        <begin position="33"/>
        <end position="572"/>
    </location>
</feature>
<evidence type="ECO:0000259" key="5">
    <source>
        <dbReference type="Pfam" id="PF03865"/>
    </source>
</evidence>